<feature type="compositionally biased region" description="Acidic residues" evidence="1">
    <location>
        <begin position="125"/>
        <end position="141"/>
    </location>
</feature>
<evidence type="ECO:0000313" key="3">
    <source>
        <dbReference type="Proteomes" id="UP000762676"/>
    </source>
</evidence>
<accession>A0AAV4JS92</accession>
<dbReference type="EMBL" id="BMAT01003411">
    <property type="protein sequence ID" value="GFS24838.1"/>
    <property type="molecule type" value="Genomic_DNA"/>
</dbReference>
<proteinExistence type="predicted"/>
<protein>
    <submittedName>
        <fullName evidence="2">Uncharacterized protein</fullName>
    </submittedName>
</protein>
<comment type="caution">
    <text evidence="2">The sequence shown here is derived from an EMBL/GenBank/DDBJ whole genome shotgun (WGS) entry which is preliminary data.</text>
</comment>
<evidence type="ECO:0000313" key="2">
    <source>
        <dbReference type="EMBL" id="GFS24838.1"/>
    </source>
</evidence>
<dbReference type="Proteomes" id="UP000762676">
    <property type="component" value="Unassembled WGS sequence"/>
</dbReference>
<reference evidence="2 3" key="1">
    <citation type="journal article" date="2021" name="Elife">
        <title>Chloroplast acquisition without the gene transfer in kleptoplastic sea slugs, Plakobranchus ocellatus.</title>
        <authorList>
            <person name="Maeda T."/>
            <person name="Takahashi S."/>
            <person name="Yoshida T."/>
            <person name="Shimamura S."/>
            <person name="Takaki Y."/>
            <person name="Nagai Y."/>
            <person name="Toyoda A."/>
            <person name="Suzuki Y."/>
            <person name="Arimoto A."/>
            <person name="Ishii H."/>
            <person name="Satoh N."/>
            <person name="Nishiyama T."/>
            <person name="Hasebe M."/>
            <person name="Maruyama T."/>
            <person name="Minagawa J."/>
            <person name="Obokata J."/>
            <person name="Shigenobu S."/>
        </authorList>
    </citation>
    <scope>NUCLEOTIDE SEQUENCE [LARGE SCALE GENOMIC DNA]</scope>
</reference>
<gene>
    <name evidence="2" type="ORF">ElyMa_001672500</name>
</gene>
<feature type="compositionally biased region" description="Polar residues" evidence="1">
    <location>
        <begin position="152"/>
        <end position="161"/>
    </location>
</feature>
<feature type="region of interest" description="Disordered" evidence="1">
    <location>
        <begin position="1"/>
        <end position="161"/>
    </location>
</feature>
<sequence>MQASDSRSDRGRDRDSPHSDDEKEYRPGVQAIVDAVRSSRRFKSRKQSISEEGSAVDNKTGSNYMSPEIDSSMSSSSGDWRMLSQRYRQAAALRRKGKKVTPVERRRRLEDMRDREDVAAYNKEEEGEEEEEKEEEEEEEEEKKKKKINYCSPVQTSYPTN</sequence>
<evidence type="ECO:0000256" key="1">
    <source>
        <dbReference type="SAM" id="MobiDB-lite"/>
    </source>
</evidence>
<keyword evidence="3" id="KW-1185">Reference proteome</keyword>
<feature type="compositionally biased region" description="Basic and acidic residues" evidence="1">
    <location>
        <begin position="101"/>
        <end position="124"/>
    </location>
</feature>
<dbReference type="AlphaFoldDB" id="A0AAV4JS92"/>
<feature type="compositionally biased region" description="Basic and acidic residues" evidence="1">
    <location>
        <begin position="1"/>
        <end position="26"/>
    </location>
</feature>
<organism evidence="2 3">
    <name type="scientific">Elysia marginata</name>
    <dbReference type="NCBI Taxonomy" id="1093978"/>
    <lineage>
        <taxon>Eukaryota</taxon>
        <taxon>Metazoa</taxon>
        <taxon>Spiralia</taxon>
        <taxon>Lophotrochozoa</taxon>
        <taxon>Mollusca</taxon>
        <taxon>Gastropoda</taxon>
        <taxon>Heterobranchia</taxon>
        <taxon>Euthyneura</taxon>
        <taxon>Panpulmonata</taxon>
        <taxon>Sacoglossa</taxon>
        <taxon>Placobranchoidea</taxon>
        <taxon>Plakobranchidae</taxon>
        <taxon>Elysia</taxon>
    </lineage>
</organism>
<name>A0AAV4JS92_9GAST</name>